<dbReference type="GO" id="GO:0051537">
    <property type="term" value="F:2 iron, 2 sulfur cluster binding"/>
    <property type="evidence" value="ECO:0007669"/>
    <property type="project" value="UniProtKB-KW"/>
</dbReference>
<evidence type="ECO:0000313" key="6">
    <source>
        <dbReference type="EMBL" id="QJR11135.1"/>
    </source>
</evidence>
<evidence type="ECO:0000259" key="5">
    <source>
        <dbReference type="PROSITE" id="PS51296"/>
    </source>
</evidence>
<keyword evidence="7" id="KW-1185">Reference proteome</keyword>
<dbReference type="Gene3D" id="2.102.10.10">
    <property type="entry name" value="Rieske [2Fe-2S] iron-sulphur domain"/>
    <property type="match status" value="1"/>
</dbReference>
<reference evidence="6 7" key="1">
    <citation type="submission" date="2020-04" db="EMBL/GenBank/DDBJ databases">
        <title>Usitatibacter rugosus gen. nov., sp. nov. and Usitatibacter palustris sp. nov., novel members of Usitatibacteraceae fam. nov. within the order Nitrosomonadales isolated from soil.</title>
        <authorList>
            <person name="Huber K.J."/>
            <person name="Neumann-Schaal M."/>
            <person name="Geppert A."/>
            <person name="Luckner M."/>
            <person name="Wanner G."/>
            <person name="Overmann J."/>
        </authorList>
    </citation>
    <scope>NUCLEOTIDE SEQUENCE [LARGE SCALE GENOMIC DNA]</scope>
    <source>
        <strain evidence="6 7">0125_3</strain>
    </source>
</reference>
<keyword evidence="3" id="KW-0408">Iron</keyword>
<evidence type="ECO:0000256" key="1">
    <source>
        <dbReference type="ARBA" id="ARBA00022714"/>
    </source>
</evidence>
<organism evidence="6 7">
    <name type="scientific">Usitatibacter rugosus</name>
    <dbReference type="NCBI Taxonomy" id="2732067"/>
    <lineage>
        <taxon>Bacteria</taxon>
        <taxon>Pseudomonadati</taxon>
        <taxon>Pseudomonadota</taxon>
        <taxon>Betaproteobacteria</taxon>
        <taxon>Nitrosomonadales</taxon>
        <taxon>Usitatibacteraceae</taxon>
        <taxon>Usitatibacter</taxon>
    </lineage>
</organism>
<evidence type="ECO:0000256" key="4">
    <source>
        <dbReference type="ARBA" id="ARBA00023014"/>
    </source>
</evidence>
<dbReference type="InterPro" id="IPR036922">
    <property type="entry name" value="Rieske_2Fe-2S_sf"/>
</dbReference>
<name>A0A6M4GVU5_9PROT</name>
<dbReference type="InterPro" id="IPR017941">
    <property type="entry name" value="Rieske_2Fe-2S"/>
</dbReference>
<dbReference type="PANTHER" id="PTHR40261:SF1">
    <property type="entry name" value="RIESKE DOMAIN-CONTAINING PROTEIN"/>
    <property type="match status" value="1"/>
</dbReference>
<keyword evidence="4" id="KW-0411">Iron-sulfur</keyword>
<sequence>MPDRRLICPSAELLEGGKGVRFALQPGAPDERGFVVRYDGAPRAYVNVCPHAGTELDWQPGEFFEEAGLYLVCSTHGALFDPGSGLCIAGPCKGECLEPIRVEEHDGHVIIPGTTP</sequence>
<dbReference type="RefSeq" id="WP_171092223.1">
    <property type="nucleotide sequence ID" value="NZ_CP053069.1"/>
</dbReference>
<evidence type="ECO:0000256" key="2">
    <source>
        <dbReference type="ARBA" id="ARBA00022723"/>
    </source>
</evidence>
<keyword evidence="1" id="KW-0001">2Fe-2S</keyword>
<dbReference type="EMBL" id="CP053069">
    <property type="protein sequence ID" value="QJR11135.1"/>
    <property type="molecule type" value="Genomic_DNA"/>
</dbReference>
<keyword evidence="2" id="KW-0479">Metal-binding</keyword>
<dbReference type="PROSITE" id="PS51296">
    <property type="entry name" value="RIESKE"/>
    <property type="match status" value="1"/>
</dbReference>
<dbReference type="PANTHER" id="PTHR40261">
    <property type="match status" value="1"/>
</dbReference>
<evidence type="ECO:0000313" key="7">
    <source>
        <dbReference type="Proteomes" id="UP000501534"/>
    </source>
</evidence>
<dbReference type="Pfam" id="PF00355">
    <property type="entry name" value="Rieske"/>
    <property type="match status" value="1"/>
</dbReference>
<dbReference type="CDD" id="cd03467">
    <property type="entry name" value="Rieske"/>
    <property type="match status" value="1"/>
</dbReference>
<proteinExistence type="predicted"/>
<dbReference type="AlphaFoldDB" id="A0A6M4GVU5"/>
<gene>
    <name evidence="6" type="ORF">DSM104443_02206</name>
</gene>
<evidence type="ECO:0000256" key="3">
    <source>
        <dbReference type="ARBA" id="ARBA00023004"/>
    </source>
</evidence>
<dbReference type="GO" id="GO:0046872">
    <property type="term" value="F:metal ion binding"/>
    <property type="evidence" value="ECO:0007669"/>
    <property type="project" value="UniProtKB-KW"/>
</dbReference>
<accession>A0A6M4GVU5</accession>
<dbReference type="Proteomes" id="UP000501534">
    <property type="component" value="Chromosome"/>
</dbReference>
<protein>
    <recommendedName>
        <fullName evidence="5">Rieske domain-containing protein</fullName>
    </recommendedName>
</protein>
<dbReference type="SUPFAM" id="SSF50022">
    <property type="entry name" value="ISP domain"/>
    <property type="match status" value="1"/>
</dbReference>
<feature type="domain" description="Rieske" evidence="5">
    <location>
        <begin position="5"/>
        <end position="111"/>
    </location>
</feature>
<dbReference type="KEGG" id="uru:DSM104443_02206"/>